<evidence type="ECO:0000313" key="2">
    <source>
        <dbReference type="EMBL" id="KAI0502571.1"/>
    </source>
</evidence>
<reference evidence="2" key="1">
    <citation type="journal article" date="2022" name="Front. Genet.">
        <title>Chromosome-Scale Assembly of the Dendrobium nobile Genome Provides Insights Into the Molecular Mechanism of the Biosynthesis of the Medicinal Active Ingredient of Dendrobium.</title>
        <authorList>
            <person name="Xu Q."/>
            <person name="Niu S.-C."/>
            <person name="Li K.-L."/>
            <person name="Zheng P.-J."/>
            <person name="Zhang X.-J."/>
            <person name="Jia Y."/>
            <person name="Liu Y."/>
            <person name="Niu Y.-X."/>
            <person name="Yu L.-H."/>
            <person name="Chen D.-F."/>
            <person name="Zhang G.-Q."/>
        </authorList>
    </citation>
    <scope>NUCLEOTIDE SEQUENCE</scope>
    <source>
        <tissue evidence="2">Leaf</tissue>
    </source>
</reference>
<proteinExistence type="predicted"/>
<protein>
    <recommendedName>
        <fullName evidence="1">Reverse transcriptase Ty1/copia-type domain-containing protein</fullName>
    </recommendedName>
</protein>
<dbReference type="Proteomes" id="UP000829196">
    <property type="component" value="Unassembled WGS sequence"/>
</dbReference>
<dbReference type="InterPro" id="IPR013103">
    <property type="entry name" value="RVT_2"/>
</dbReference>
<dbReference type="OrthoDB" id="411615at2759"/>
<dbReference type="EMBL" id="JAGYWB010000012">
    <property type="protein sequence ID" value="KAI0502571.1"/>
    <property type="molecule type" value="Genomic_DNA"/>
</dbReference>
<evidence type="ECO:0000313" key="3">
    <source>
        <dbReference type="Proteomes" id="UP000829196"/>
    </source>
</evidence>
<keyword evidence="3" id="KW-1185">Reference proteome</keyword>
<name>A0A8T3B2G2_DENNO</name>
<comment type="caution">
    <text evidence="2">The sequence shown here is derived from an EMBL/GenBank/DDBJ whole genome shotgun (WGS) entry which is preliminary data.</text>
</comment>
<accession>A0A8T3B2G2</accession>
<dbReference type="AlphaFoldDB" id="A0A8T3B2G2"/>
<evidence type="ECO:0000259" key="1">
    <source>
        <dbReference type="Pfam" id="PF07727"/>
    </source>
</evidence>
<sequence>MSTEFEALQKQGTWSLVPPPTTDPILGCKWTYKTKLLPNGTVDKYKARLVAQGYNQTLGVNYKETFSPVAKMPTIRILLTLVLHRKWNILQLDVSNAFLHGDLNETVYKDSSTSNTRTMFASSINHCTG</sequence>
<organism evidence="2 3">
    <name type="scientific">Dendrobium nobile</name>
    <name type="common">Orchid</name>
    <dbReference type="NCBI Taxonomy" id="94219"/>
    <lineage>
        <taxon>Eukaryota</taxon>
        <taxon>Viridiplantae</taxon>
        <taxon>Streptophyta</taxon>
        <taxon>Embryophyta</taxon>
        <taxon>Tracheophyta</taxon>
        <taxon>Spermatophyta</taxon>
        <taxon>Magnoliopsida</taxon>
        <taxon>Liliopsida</taxon>
        <taxon>Asparagales</taxon>
        <taxon>Orchidaceae</taxon>
        <taxon>Epidendroideae</taxon>
        <taxon>Malaxideae</taxon>
        <taxon>Dendrobiinae</taxon>
        <taxon>Dendrobium</taxon>
    </lineage>
</organism>
<gene>
    <name evidence="2" type="ORF">KFK09_017525</name>
</gene>
<dbReference type="Pfam" id="PF07727">
    <property type="entry name" value="RVT_2"/>
    <property type="match status" value="1"/>
</dbReference>
<feature type="domain" description="Reverse transcriptase Ty1/copia-type" evidence="1">
    <location>
        <begin position="13"/>
        <end position="109"/>
    </location>
</feature>